<reference evidence="18 19" key="2">
    <citation type="journal article" date="2010" name="Stand. Genomic Sci.">
        <title>Complete genome sequence of Syntrophothermus lipocalidus type strain (TGB-C1).</title>
        <authorList>
            <person name="Djao O.D."/>
            <person name="Zhang X."/>
            <person name="Lucas S."/>
            <person name="Lapidus A."/>
            <person name="Del Rio T.G."/>
            <person name="Nolan M."/>
            <person name="Tice H."/>
            <person name="Cheng J.F."/>
            <person name="Han C."/>
            <person name="Tapia R."/>
            <person name="Goodwin L."/>
            <person name="Pitluck S."/>
            <person name="Liolios K."/>
            <person name="Ivanova N."/>
            <person name="Mavromatis K."/>
            <person name="Mikhailova N."/>
            <person name="Ovchinnikova G."/>
            <person name="Pati A."/>
            <person name="Brambilla E."/>
            <person name="Chen A."/>
            <person name="Palaniappan K."/>
            <person name="Land M."/>
            <person name="Hauser L."/>
            <person name="Chang Y.J."/>
            <person name="Jeffries C.D."/>
            <person name="Rohde M."/>
            <person name="Sikorski J."/>
            <person name="Spring S."/>
            <person name="Goker M."/>
            <person name="Detter J.C."/>
            <person name="Woyke T."/>
            <person name="Bristow J."/>
            <person name="Eisen J.A."/>
            <person name="Markowitz V."/>
            <person name="Hugenholtz P."/>
            <person name="Kyrpides N.C."/>
            <person name="Klenk H.P."/>
        </authorList>
    </citation>
    <scope>NUCLEOTIDE SEQUENCE [LARGE SCALE GENOMIC DNA]</scope>
    <source>
        <strain evidence="19">DSM 12680 / TGB-C1</strain>
    </source>
</reference>
<dbReference type="InterPro" id="IPR003824">
    <property type="entry name" value="UppP"/>
</dbReference>
<feature type="transmembrane region" description="Helical" evidence="17">
    <location>
        <begin position="209"/>
        <end position="227"/>
    </location>
</feature>
<dbReference type="PANTHER" id="PTHR30622">
    <property type="entry name" value="UNDECAPRENYL-DIPHOSPHATASE"/>
    <property type="match status" value="1"/>
</dbReference>
<proteinExistence type="inferred from homology"/>
<evidence type="ECO:0000256" key="5">
    <source>
        <dbReference type="ARBA" id="ARBA00022475"/>
    </source>
</evidence>
<evidence type="ECO:0000256" key="11">
    <source>
        <dbReference type="ARBA" id="ARBA00023136"/>
    </source>
</evidence>
<keyword evidence="8 17" id="KW-0133">Cell shape</keyword>
<evidence type="ECO:0000256" key="9">
    <source>
        <dbReference type="ARBA" id="ARBA00022984"/>
    </source>
</evidence>
<keyword evidence="11 17" id="KW-0472">Membrane</keyword>
<comment type="similarity">
    <text evidence="2 17">Belongs to the UppP family.</text>
</comment>
<dbReference type="KEGG" id="slp:Slip_1037"/>
<name>D7CM81_SYNLT</name>
<dbReference type="NCBIfam" id="TIGR00753">
    <property type="entry name" value="undec_PP_bacA"/>
    <property type="match status" value="1"/>
</dbReference>
<evidence type="ECO:0000313" key="18">
    <source>
        <dbReference type="EMBL" id="ADI01816.1"/>
    </source>
</evidence>
<dbReference type="AlphaFoldDB" id="D7CM81"/>
<evidence type="ECO:0000256" key="3">
    <source>
        <dbReference type="ARBA" id="ARBA00012374"/>
    </source>
</evidence>
<evidence type="ECO:0000256" key="8">
    <source>
        <dbReference type="ARBA" id="ARBA00022960"/>
    </source>
</evidence>
<protein>
    <recommendedName>
        <fullName evidence="4 17">Undecaprenyl-diphosphatase</fullName>
        <ecNumber evidence="3 17">3.6.1.27</ecNumber>
    </recommendedName>
    <alternativeName>
        <fullName evidence="15 17">Bacitracin resistance protein</fullName>
    </alternativeName>
    <alternativeName>
        <fullName evidence="14 17">Undecaprenyl pyrophosphate phosphatase</fullName>
    </alternativeName>
</protein>
<dbReference type="Pfam" id="PF02673">
    <property type="entry name" value="BacA"/>
    <property type="match status" value="1"/>
</dbReference>
<keyword evidence="7 17" id="KW-0378">Hydrolase</keyword>
<feature type="transmembrane region" description="Helical" evidence="17">
    <location>
        <begin position="74"/>
        <end position="92"/>
    </location>
</feature>
<keyword evidence="12 17" id="KW-0046">Antibiotic resistance</keyword>
<dbReference type="EC" id="3.6.1.27" evidence="3 17"/>
<evidence type="ECO:0000256" key="12">
    <source>
        <dbReference type="ARBA" id="ARBA00023251"/>
    </source>
</evidence>
<dbReference type="GO" id="GO:0009252">
    <property type="term" value="P:peptidoglycan biosynthetic process"/>
    <property type="evidence" value="ECO:0007669"/>
    <property type="project" value="UniProtKB-KW"/>
</dbReference>
<comment type="catalytic activity">
    <reaction evidence="16 17">
        <text>di-trans,octa-cis-undecaprenyl diphosphate + H2O = di-trans,octa-cis-undecaprenyl phosphate + phosphate + H(+)</text>
        <dbReference type="Rhea" id="RHEA:28094"/>
        <dbReference type="ChEBI" id="CHEBI:15377"/>
        <dbReference type="ChEBI" id="CHEBI:15378"/>
        <dbReference type="ChEBI" id="CHEBI:43474"/>
        <dbReference type="ChEBI" id="CHEBI:58405"/>
        <dbReference type="ChEBI" id="CHEBI:60392"/>
        <dbReference type="EC" id="3.6.1.27"/>
    </reaction>
</comment>
<keyword evidence="5 17" id="KW-1003">Cell membrane</keyword>
<evidence type="ECO:0000256" key="14">
    <source>
        <dbReference type="ARBA" id="ARBA00032707"/>
    </source>
</evidence>
<dbReference type="GO" id="GO:0071555">
    <property type="term" value="P:cell wall organization"/>
    <property type="evidence" value="ECO:0007669"/>
    <property type="project" value="UniProtKB-KW"/>
</dbReference>
<dbReference type="GO" id="GO:0016301">
    <property type="term" value="F:kinase activity"/>
    <property type="evidence" value="ECO:0007669"/>
    <property type="project" value="UniProtKB-KW"/>
</dbReference>
<evidence type="ECO:0000256" key="16">
    <source>
        <dbReference type="ARBA" id="ARBA00047594"/>
    </source>
</evidence>
<keyword evidence="6 17" id="KW-0812">Transmembrane</keyword>
<dbReference type="eggNOG" id="COG1968">
    <property type="taxonomic scope" value="Bacteria"/>
</dbReference>
<dbReference type="GO" id="GO:0046677">
    <property type="term" value="P:response to antibiotic"/>
    <property type="evidence" value="ECO:0007669"/>
    <property type="project" value="UniProtKB-UniRule"/>
</dbReference>
<evidence type="ECO:0000256" key="6">
    <source>
        <dbReference type="ARBA" id="ARBA00022692"/>
    </source>
</evidence>
<dbReference type="RefSeq" id="WP_013175218.1">
    <property type="nucleotide sequence ID" value="NC_014220.1"/>
</dbReference>
<evidence type="ECO:0000313" key="19">
    <source>
        <dbReference type="Proteomes" id="UP000000378"/>
    </source>
</evidence>
<keyword evidence="18" id="KW-0418">Kinase</keyword>
<dbReference type="EMBL" id="CP002048">
    <property type="protein sequence ID" value="ADI01816.1"/>
    <property type="molecule type" value="Genomic_DNA"/>
</dbReference>
<comment type="miscellaneous">
    <text evidence="17">Bacitracin is thought to be involved in the inhibition of peptidoglycan synthesis by sequestering undecaprenyl diphosphate, thereby reducing the pool of lipid carrier available.</text>
</comment>
<evidence type="ECO:0000256" key="15">
    <source>
        <dbReference type="ARBA" id="ARBA00032932"/>
    </source>
</evidence>
<feature type="transmembrane region" description="Helical" evidence="17">
    <location>
        <begin position="175"/>
        <end position="194"/>
    </location>
</feature>
<reference evidence="19" key="1">
    <citation type="journal article" date="2010" name="Stand. Genomic Sci.">
        <title>Complete genome sequence of Syntrophothermus lipocalidus type strain (TGB-C1T).</title>
        <authorList>
            <consortium name="US DOE Joint Genome Institute (JGI-PGF)"/>
            <person name="Djao O."/>
            <person name="Zhang X."/>
            <person name="Lucas S."/>
            <person name="Lapidus A."/>
            <person name="Glavina Del Rio T."/>
            <person name="Nolan M."/>
            <person name="Tice H."/>
            <person name="Cheng J."/>
            <person name="Han C."/>
            <person name="Tapia R."/>
            <person name="Goodwin L."/>
            <person name="Pitluck S."/>
            <person name="Liolios K."/>
            <person name="Ivanova N."/>
            <person name="Mavromatis K."/>
            <person name="Mikhailova N."/>
            <person name="Ovchinnikova G."/>
            <person name="Pati A."/>
            <person name="Brambilla E."/>
            <person name="Chen A."/>
            <person name="Palaniappan K."/>
            <person name="Land M."/>
            <person name="Hauser L."/>
            <person name="Chang Y."/>
            <person name="Jeffries C."/>
            <person name="Rohde M."/>
            <person name="Sikorski J."/>
            <person name="Spring S."/>
            <person name="Goker M."/>
            <person name="Detter J."/>
            <person name="Woyke T."/>
            <person name="Bristow J."/>
            <person name="Eisen J."/>
            <person name="Markowitz V."/>
            <person name="Hugenholtz P."/>
            <person name="Kyrpides N."/>
            <person name="Klenk H."/>
        </authorList>
    </citation>
    <scope>NUCLEOTIDE SEQUENCE [LARGE SCALE GENOMIC DNA]</scope>
    <source>
        <strain evidence="19">DSM 12680 / TGB-C1</strain>
    </source>
</reference>
<dbReference type="OrthoDB" id="9808289at2"/>
<keyword evidence="10 17" id="KW-1133">Transmembrane helix</keyword>
<gene>
    <name evidence="17" type="primary">uppP</name>
    <name evidence="18" type="ordered locus">Slip_1037</name>
</gene>
<evidence type="ECO:0000256" key="10">
    <source>
        <dbReference type="ARBA" id="ARBA00022989"/>
    </source>
</evidence>
<keyword evidence="9 17" id="KW-0573">Peptidoglycan synthesis</keyword>
<feature type="transmembrane region" description="Helical" evidence="17">
    <location>
        <begin position="239"/>
        <end position="257"/>
    </location>
</feature>
<sequence>MNYLDAVILGIVQGLTEFLPVSSSGHLVIFQKLLGFQQPGVTFEVMLHLGTLVAVIAAFWSDVWGIIKKPMSRIVYLIILGTIPAGLIGVFLKPLFEQAFESLTVVGVGLIITGFLLVLGEKLGTRAWWGKEVEQTSVGDALFIGLLQGLAITPGISRSGSTISAGLLRGLDREFAARFSFLLSIPAILGAGILEGKDILDSGIAGHSLAPYIVGTVTAAVSSYTAIRIVMGLVKRGRLSLFSYYCWTVGILILAFFRG</sequence>
<comment type="function">
    <text evidence="17">Catalyzes the dephosphorylation of undecaprenyl diphosphate (UPP). Confers resistance to bacitracin.</text>
</comment>
<evidence type="ECO:0000256" key="17">
    <source>
        <dbReference type="HAMAP-Rule" id="MF_01006"/>
    </source>
</evidence>
<comment type="subcellular location">
    <subcellularLocation>
        <location evidence="1 17">Cell membrane</location>
        <topology evidence="1 17">Multi-pass membrane protein</topology>
    </subcellularLocation>
</comment>
<evidence type="ECO:0000256" key="13">
    <source>
        <dbReference type="ARBA" id="ARBA00023316"/>
    </source>
</evidence>
<evidence type="ECO:0000256" key="7">
    <source>
        <dbReference type="ARBA" id="ARBA00022801"/>
    </source>
</evidence>
<dbReference type="GO" id="GO:0050380">
    <property type="term" value="F:undecaprenyl-diphosphatase activity"/>
    <property type="evidence" value="ECO:0007669"/>
    <property type="project" value="UniProtKB-UniRule"/>
</dbReference>
<feature type="transmembrane region" description="Helical" evidence="17">
    <location>
        <begin position="98"/>
        <end position="119"/>
    </location>
</feature>
<dbReference type="GO" id="GO:0005886">
    <property type="term" value="C:plasma membrane"/>
    <property type="evidence" value="ECO:0007669"/>
    <property type="project" value="UniProtKB-SubCell"/>
</dbReference>
<evidence type="ECO:0000256" key="4">
    <source>
        <dbReference type="ARBA" id="ARBA00021581"/>
    </source>
</evidence>
<dbReference type="HOGENOM" id="CLU_060296_1_0_9"/>
<accession>D7CM81</accession>
<dbReference type="GO" id="GO:0008360">
    <property type="term" value="P:regulation of cell shape"/>
    <property type="evidence" value="ECO:0007669"/>
    <property type="project" value="UniProtKB-KW"/>
</dbReference>
<dbReference type="Proteomes" id="UP000000378">
    <property type="component" value="Chromosome"/>
</dbReference>
<feature type="transmembrane region" description="Helical" evidence="17">
    <location>
        <begin position="45"/>
        <end position="67"/>
    </location>
</feature>
<organism evidence="18 19">
    <name type="scientific">Syntrophothermus lipocalidus (strain DSM 12680 / TGB-C1)</name>
    <dbReference type="NCBI Taxonomy" id="643648"/>
    <lineage>
        <taxon>Bacteria</taxon>
        <taxon>Bacillati</taxon>
        <taxon>Bacillota</taxon>
        <taxon>Clostridia</taxon>
        <taxon>Eubacteriales</taxon>
        <taxon>Syntrophomonadaceae</taxon>
        <taxon>Syntrophothermus</taxon>
    </lineage>
</organism>
<keyword evidence="19" id="KW-1185">Reference proteome</keyword>
<evidence type="ECO:0000256" key="1">
    <source>
        <dbReference type="ARBA" id="ARBA00004651"/>
    </source>
</evidence>
<keyword evidence="13 17" id="KW-0961">Cell wall biogenesis/degradation</keyword>
<dbReference type="PANTHER" id="PTHR30622:SF4">
    <property type="entry name" value="UNDECAPRENYL-DIPHOSPHATASE"/>
    <property type="match status" value="1"/>
</dbReference>
<dbReference type="HAMAP" id="MF_01006">
    <property type="entry name" value="Undec_diphosphatase"/>
    <property type="match status" value="1"/>
</dbReference>
<keyword evidence="18" id="KW-0808">Transferase</keyword>
<evidence type="ECO:0000256" key="2">
    <source>
        <dbReference type="ARBA" id="ARBA00010621"/>
    </source>
</evidence>
<dbReference type="STRING" id="643648.Slip_1037"/>